<protein>
    <recommendedName>
        <fullName evidence="8">Alpha-N-acetylglucosaminidase N-terminal domain-containing protein</fullName>
    </recommendedName>
</protein>
<name>A0A1F5L139_PENAI</name>
<keyword evidence="2" id="KW-0732">Signal</keyword>
<dbReference type="Gene3D" id="3.30.379.10">
    <property type="entry name" value="Chitobiase/beta-hexosaminidase domain 2-like"/>
    <property type="match status" value="1"/>
</dbReference>
<evidence type="ECO:0000313" key="6">
    <source>
        <dbReference type="EMBL" id="OGE46914.1"/>
    </source>
</evidence>
<dbReference type="EMBL" id="LXJU01000090">
    <property type="protein sequence ID" value="OGE46914.1"/>
    <property type="molecule type" value="Genomic_DNA"/>
</dbReference>
<dbReference type="Pfam" id="PF12971">
    <property type="entry name" value="NAGLU_N"/>
    <property type="match status" value="1"/>
</dbReference>
<feature type="non-terminal residue" evidence="6">
    <location>
        <position position="189"/>
    </location>
</feature>
<organism evidence="6 7">
    <name type="scientific">Penicillium arizonense</name>
    <dbReference type="NCBI Taxonomy" id="1835702"/>
    <lineage>
        <taxon>Eukaryota</taxon>
        <taxon>Fungi</taxon>
        <taxon>Dikarya</taxon>
        <taxon>Ascomycota</taxon>
        <taxon>Pezizomycotina</taxon>
        <taxon>Eurotiomycetes</taxon>
        <taxon>Eurotiomycetidae</taxon>
        <taxon>Eurotiales</taxon>
        <taxon>Aspergillaceae</taxon>
        <taxon>Penicillium</taxon>
    </lineage>
</organism>
<evidence type="ECO:0000256" key="1">
    <source>
        <dbReference type="ARBA" id="ARBA00022801"/>
    </source>
</evidence>
<accession>A0A1F5L139</accession>
<dbReference type="InterPro" id="IPR007781">
    <property type="entry name" value="NAGLU"/>
</dbReference>
<dbReference type="EMBL" id="LXJU01000111">
    <property type="protein sequence ID" value="OGE46782.1"/>
    <property type="molecule type" value="Genomic_DNA"/>
</dbReference>
<feature type="domain" description="Alpha-N-acetylglucosaminidase tim-barrel" evidence="3">
    <location>
        <begin position="123"/>
        <end position="189"/>
    </location>
</feature>
<evidence type="ECO:0000259" key="4">
    <source>
        <dbReference type="Pfam" id="PF12971"/>
    </source>
</evidence>
<dbReference type="InterPro" id="IPR029018">
    <property type="entry name" value="Hex-like_dom2"/>
</dbReference>
<dbReference type="PANTHER" id="PTHR12872:SF1">
    <property type="entry name" value="ALPHA-N-ACETYLGLUCOSAMINIDASE"/>
    <property type="match status" value="1"/>
</dbReference>
<dbReference type="STRING" id="1835702.A0A1F5L139"/>
<feature type="chain" id="PRO_5009842643" description="Alpha-N-acetylglucosaminidase N-terminal domain-containing protein" evidence="2">
    <location>
        <begin position="19"/>
        <end position="189"/>
    </location>
</feature>
<proteinExistence type="predicted"/>
<comment type="caution">
    <text evidence="6">The sequence shown here is derived from an EMBL/GenBank/DDBJ whole genome shotgun (WGS) entry which is preliminary data.</text>
</comment>
<dbReference type="Gene3D" id="3.20.20.80">
    <property type="entry name" value="Glycosidases"/>
    <property type="match status" value="1"/>
</dbReference>
<dbReference type="OrthoDB" id="64736at2759"/>
<evidence type="ECO:0000313" key="7">
    <source>
        <dbReference type="Proteomes" id="UP000177622"/>
    </source>
</evidence>
<dbReference type="Pfam" id="PF05089">
    <property type="entry name" value="NAGLU"/>
    <property type="match status" value="1"/>
</dbReference>
<dbReference type="InterPro" id="IPR024733">
    <property type="entry name" value="NAGLU_tim-barrel"/>
</dbReference>
<keyword evidence="7" id="KW-1185">Reference proteome</keyword>
<dbReference type="GO" id="GO:0016787">
    <property type="term" value="F:hydrolase activity"/>
    <property type="evidence" value="ECO:0007669"/>
    <property type="project" value="UniProtKB-KW"/>
</dbReference>
<evidence type="ECO:0000256" key="2">
    <source>
        <dbReference type="SAM" id="SignalP"/>
    </source>
</evidence>
<reference evidence="6 7" key="1">
    <citation type="journal article" date="2016" name="Sci. Rep.">
        <title>Penicillium arizonense, a new, genome sequenced fungal species, reveals a high chemical diversity in secreted metabolites.</title>
        <authorList>
            <person name="Grijseels S."/>
            <person name="Nielsen J.C."/>
            <person name="Randelovic M."/>
            <person name="Nielsen J."/>
            <person name="Nielsen K.F."/>
            <person name="Workman M."/>
            <person name="Frisvad J.C."/>
        </authorList>
    </citation>
    <scope>NUCLEOTIDE SEQUENCE [LARGE SCALE GENOMIC DNA]</scope>
    <source>
        <strain evidence="6 7">CBS 141311</strain>
    </source>
</reference>
<gene>
    <name evidence="6" type="ORF">PENARI_c090G05007</name>
    <name evidence="5" type="ORF">PENARI_c111G11012</name>
</gene>
<dbReference type="RefSeq" id="XP_022482381.1">
    <property type="nucleotide sequence ID" value="XM_022637763.1"/>
</dbReference>
<dbReference type="PANTHER" id="PTHR12872">
    <property type="entry name" value="ALPHA-N-ACETYLGLUCOSAMINIDASE"/>
    <property type="match status" value="1"/>
</dbReference>
<dbReference type="InterPro" id="IPR024240">
    <property type="entry name" value="NAGLU_N"/>
</dbReference>
<evidence type="ECO:0008006" key="8">
    <source>
        <dbReference type="Google" id="ProtNLM"/>
    </source>
</evidence>
<sequence>MRWSQSLLWLCAASTVAAQSTEGIYNLVQRRLPNHADSFRFTLVNATQIANSYDQYVVSTAANGTVLVQGSSLSALSSGLHRYLTAVAHVDIYWYIGSHLDLAPAKLPQLASPISGSSTVPWRYHFNTVTFSYTAAFWSWEDWELQLDWLALRGVNLPLAWVGFEKIMVEVFREIGLTDAEIATFLSGP</sequence>
<keyword evidence="1" id="KW-0378">Hydrolase</keyword>
<feature type="domain" description="Alpha-N-acetylglucosaminidase N-terminal" evidence="4">
    <location>
        <begin position="23"/>
        <end position="108"/>
    </location>
</feature>
<feature type="signal peptide" evidence="2">
    <location>
        <begin position="1"/>
        <end position="18"/>
    </location>
</feature>
<evidence type="ECO:0000259" key="3">
    <source>
        <dbReference type="Pfam" id="PF05089"/>
    </source>
</evidence>
<dbReference type="Proteomes" id="UP000177622">
    <property type="component" value="Unassembled WGS sequence"/>
</dbReference>
<evidence type="ECO:0000313" key="5">
    <source>
        <dbReference type="EMBL" id="OGE46782.1"/>
    </source>
</evidence>
<dbReference type="GeneID" id="34582497"/>
<dbReference type="AlphaFoldDB" id="A0A1F5L139"/>